<keyword evidence="1" id="KW-0472">Membrane</keyword>
<evidence type="ECO:0000313" key="3">
    <source>
        <dbReference type="Proteomes" id="UP000237061"/>
    </source>
</evidence>
<sequence length="320" mass="33337">MGTGMGNMGFDDRYPAMFQPGGDGLPVQKSAPLDSVPATGTATLVADEQHLDGLEVPESKPSNDPWTSRTWVVGISAALLSIAAGIFVLNASTVIPASRTAKPEDFLGMSVTPWGWLILDLGVPLIVAGAALVVFMLFLGSRQHPSYAKAMRAGMAAIGIGALVSAVLAVFYHNFFPFTMEALSGSSFRDWPIPWVNILNQAMPILAVFGLSVLVVLVVVRPTGTSGGLASSAKAAMVAGVSLLACAAFVLFAQLMFPLALGTQSVSDGMFQDIPWPQKIVALAAPLTLVGAGTLLWGVLIRVSSQHPANNLPEPLAGTI</sequence>
<dbReference type="EMBL" id="PPXC01000004">
    <property type="protein sequence ID" value="POH74266.1"/>
    <property type="molecule type" value="Genomic_DNA"/>
</dbReference>
<organism evidence="2 3">
    <name type="scientific">Arthrobacter glacialis</name>
    <dbReference type="NCBI Taxonomy" id="1664"/>
    <lineage>
        <taxon>Bacteria</taxon>
        <taxon>Bacillati</taxon>
        <taxon>Actinomycetota</taxon>
        <taxon>Actinomycetes</taxon>
        <taxon>Micrococcales</taxon>
        <taxon>Micrococcaceae</taxon>
        <taxon>Arthrobacter</taxon>
    </lineage>
</organism>
<evidence type="ECO:0000256" key="1">
    <source>
        <dbReference type="SAM" id="Phobius"/>
    </source>
</evidence>
<comment type="caution">
    <text evidence="2">The sequence shown here is derived from an EMBL/GenBank/DDBJ whole genome shotgun (WGS) entry which is preliminary data.</text>
</comment>
<feature type="transmembrane region" description="Helical" evidence="1">
    <location>
        <begin position="241"/>
        <end position="260"/>
    </location>
</feature>
<feature type="transmembrane region" description="Helical" evidence="1">
    <location>
        <begin position="115"/>
        <end position="141"/>
    </location>
</feature>
<proteinExistence type="predicted"/>
<accession>A0A2S3ZY98</accession>
<dbReference type="AlphaFoldDB" id="A0A2S3ZY98"/>
<keyword evidence="1" id="KW-0812">Transmembrane</keyword>
<feature type="transmembrane region" description="Helical" evidence="1">
    <location>
        <begin position="280"/>
        <end position="301"/>
    </location>
</feature>
<protein>
    <submittedName>
        <fullName evidence="2">Uncharacterized protein</fullName>
    </submittedName>
</protein>
<gene>
    <name evidence="2" type="ORF">CVS27_06800</name>
</gene>
<dbReference type="Proteomes" id="UP000237061">
    <property type="component" value="Unassembled WGS sequence"/>
</dbReference>
<feature type="transmembrane region" description="Helical" evidence="1">
    <location>
        <begin position="70"/>
        <end position="95"/>
    </location>
</feature>
<feature type="transmembrane region" description="Helical" evidence="1">
    <location>
        <begin position="195"/>
        <end position="220"/>
    </location>
</feature>
<name>A0A2S3ZY98_ARTGL</name>
<keyword evidence="3" id="KW-1185">Reference proteome</keyword>
<evidence type="ECO:0000313" key="2">
    <source>
        <dbReference type="EMBL" id="POH74266.1"/>
    </source>
</evidence>
<feature type="transmembrane region" description="Helical" evidence="1">
    <location>
        <begin position="153"/>
        <end position="175"/>
    </location>
</feature>
<keyword evidence="1" id="KW-1133">Transmembrane helix</keyword>
<reference evidence="2 3" key="1">
    <citation type="submission" date="2018-01" db="EMBL/GenBank/DDBJ databases">
        <title>Arthrobacter sp. nov., from glaciers in China.</title>
        <authorList>
            <person name="Liu Q."/>
            <person name="Xin Y.-H."/>
        </authorList>
    </citation>
    <scope>NUCLEOTIDE SEQUENCE [LARGE SCALE GENOMIC DNA]</scope>
    <source>
        <strain evidence="2 3">HLT2-12-2</strain>
    </source>
</reference>